<organism evidence="2 3">
    <name type="scientific">Dufourea novaeangliae</name>
    <name type="common">Sweat bee</name>
    <dbReference type="NCBI Taxonomy" id="178035"/>
    <lineage>
        <taxon>Eukaryota</taxon>
        <taxon>Metazoa</taxon>
        <taxon>Ecdysozoa</taxon>
        <taxon>Arthropoda</taxon>
        <taxon>Hexapoda</taxon>
        <taxon>Insecta</taxon>
        <taxon>Pterygota</taxon>
        <taxon>Neoptera</taxon>
        <taxon>Endopterygota</taxon>
        <taxon>Hymenoptera</taxon>
        <taxon>Apocrita</taxon>
        <taxon>Aculeata</taxon>
        <taxon>Apoidea</taxon>
        <taxon>Anthophila</taxon>
        <taxon>Halictidae</taxon>
        <taxon>Rophitinae</taxon>
        <taxon>Dufourea</taxon>
    </lineage>
</organism>
<dbReference type="EMBL" id="KQ434803">
    <property type="protein sequence ID" value="KZC05894.1"/>
    <property type="molecule type" value="Genomic_DNA"/>
</dbReference>
<feature type="region of interest" description="Disordered" evidence="1">
    <location>
        <begin position="1"/>
        <end position="20"/>
    </location>
</feature>
<proteinExistence type="predicted"/>
<evidence type="ECO:0000256" key="1">
    <source>
        <dbReference type="SAM" id="MobiDB-lite"/>
    </source>
</evidence>
<reference evidence="2 3" key="1">
    <citation type="submission" date="2015-07" db="EMBL/GenBank/DDBJ databases">
        <title>The genome of Dufourea novaeangliae.</title>
        <authorList>
            <person name="Pan H."/>
            <person name="Kapheim K."/>
        </authorList>
    </citation>
    <scope>NUCLEOTIDE SEQUENCE [LARGE SCALE GENOMIC DNA]</scope>
    <source>
        <strain evidence="2">0120121106</strain>
        <tissue evidence="2">Whole body</tissue>
    </source>
</reference>
<evidence type="ECO:0000313" key="3">
    <source>
        <dbReference type="Proteomes" id="UP000076502"/>
    </source>
</evidence>
<dbReference type="Proteomes" id="UP000076502">
    <property type="component" value="Unassembled WGS sequence"/>
</dbReference>
<keyword evidence="3" id="KW-1185">Reference proteome</keyword>
<name>A0A154P3G9_DUFNO</name>
<protein>
    <submittedName>
        <fullName evidence="2">Uncharacterized protein</fullName>
    </submittedName>
</protein>
<gene>
    <name evidence="2" type="ORF">WN55_06067</name>
</gene>
<accession>A0A154P3G9</accession>
<dbReference type="AlphaFoldDB" id="A0A154P3G9"/>
<sequence>MKGAASGRRGHSGHDDANWKPTTAIDMSAFFKHESAKHEGSLKTRGLGGRLEWIIVNTCGVDTRSDGMGPGRVS</sequence>
<evidence type="ECO:0000313" key="2">
    <source>
        <dbReference type="EMBL" id="KZC05894.1"/>
    </source>
</evidence>